<evidence type="ECO:0000256" key="5">
    <source>
        <dbReference type="ARBA" id="ARBA00022519"/>
    </source>
</evidence>
<evidence type="ECO:0000256" key="2">
    <source>
        <dbReference type="ARBA" id="ARBA00021549"/>
    </source>
</evidence>
<dbReference type="Gene3D" id="3.55.40.10">
    <property type="entry name" value="minor pseudopilin epsh domain"/>
    <property type="match status" value="1"/>
</dbReference>
<evidence type="ECO:0000259" key="11">
    <source>
        <dbReference type="Pfam" id="PF12019"/>
    </source>
</evidence>
<dbReference type="InterPro" id="IPR045584">
    <property type="entry name" value="Pilin-like"/>
</dbReference>
<evidence type="ECO:0000313" key="13">
    <source>
        <dbReference type="Proteomes" id="UP000061010"/>
    </source>
</evidence>
<dbReference type="Pfam" id="PF12019">
    <property type="entry name" value="GspH"/>
    <property type="match status" value="1"/>
</dbReference>
<proteinExistence type="inferred from homology"/>
<evidence type="ECO:0000256" key="3">
    <source>
        <dbReference type="ARBA" id="ARBA00022475"/>
    </source>
</evidence>
<name>A0A0S1AYK7_9GAMM</name>
<keyword evidence="13" id="KW-1185">Reference proteome</keyword>
<dbReference type="Proteomes" id="UP000061010">
    <property type="component" value="Chromosome"/>
</dbReference>
<gene>
    <name evidence="12" type="primary">fimU</name>
    <name evidence="12" type="ORF">AOT14_14160</name>
</gene>
<evidence type="ECO:0000256" key="1">
    <source>
        <dbReference type="ARBA" id="ARBA00004377"/>
    </source>
</evidence>
<evidence type="ECO:0000256" key="9">
    <source>
        <dbReference type="ARBA" id="ARBA00025772"/>
    </source>
</evidence>
<keyword evidence="6" id="KW-0812">Transmembrane</keyword>
<evidence type="ECO:0000256" key="6">
    <source>
        <dbReference type="ARBA" id="ARBA00022692"/>
    </source>
</evidence>
<dbReference type="AlphaFoldDB" id="A0A0S1AYK7"/>
<protein>
    <recommendedName>
        <fullName evidence="2">Type II secretion system protein H</fullName>
    </recommendedName>
    <alternativeName>
        <fullName evidence="10">General secretion pathway protein H</fullName>
    </alternativeName>
</protein>
<evidence type="ECO:0000313" key="12">
    <source>
        <dbReference type="EMBL" id="ALJ27819.1"/>
    </source>
</evidence>
<feature type="domain" description="General secretion pathway GspH" evidence="11">
    <location>
        <begin position="32"/>
        <end position="137"/>
    </location>
</feature>
<evidence type="ECO:0000256" key="8">
    <source>
        <dbReference type="ARBA" id="ARBA00023136"/>
    </source>
</evidence>
<comment type="similarity">
    <text evidence="9">Belongs to the GSP H family.</text>
</comment>
<dbReference type="InterPro" id="IPR022346">
    <property type="entry name" value="T2SS_GspH"/>
</dbReference>
<keyword evidence="5" id="KW-0997">Cell inner membrane</keyword>
<organism evidence="12 13">
    <name type="scientific">Stenotrophomonas acidaminiphila</name>
    <dbReference type="NCBI Taxonomy" id="128780"/>
    <lineage>
        <taxon>Bacteria</taxon>
        <taxon>Pseudomonadati</taxon>
        <taxon>Pseudomonadota</taxon>
        <taxon>Gammaproteobacteria</taxon>
        <taxon>Lysobacterales</taxon>
        <taxon>Lysobacteraceae</taxon>
        <taxon>Stenotrophomonas</taxon>
    </lineage>
</organism>
<dbReference type="SUPFAM" id="SSF54523">
    <property type="entry name" value="Pili subunits"/>
    <property type="match status" value="1"/>
</dbReference>
<dbReference type="EMBL" id="CP012900">
    <property type="protein sequence ID" value="ALJ27819.1"/>
    <property type="molecule type" value="Genomic_DNA"/>
</dbReference>
<dbReference type="PATRIC" id="fig|128780.6.peg.1429"/>
<keyword evidence="4" id="KW-0488">Methylation</keyword>
<evidence type="ECO:0000256" key="7">
    <source>
        <dbReference type="ARBA" id="ARBA00022989"/>
    </source>
</evidence>
<evidence type="ECO:0000256" key="10">
    <source>
        <dbReference type="ARBA" id="ARBA00030775"/>
    </source>
</evidence>
<dbReference type="KEGG" id="sacz:AOT14_14160"/>
<keyword evidence="7" id="KW-1133">Transmembrane helix</keyword>
<sequence>MVTVAVLAIIATIAVPAMQGLIAANRLSATSTELVTALQLARSEAIRRNAPVTVCGSDNGTSCASTTDWSRWIVTGRDNADGSSEVIRDSAVSGDMQVAGPAAGIRFRPTGLLDAQASMTVCLPVSTVGDNQRVVTMLVGGGVTTTKNNGGGACP</sequence>
<evidence type="ECO:0000256" key="4">
    <source>
        <dbReference type="ARBA" id="ARBA00022481"/>
    </source>
</evidence>
<keyword evidence="8" id="KW-0472">Membrane</keyword>
<comment type="subcellular location">
    <subcellularLocation>
        <location evidence="1">Cell inner membrane</location>
        <topology evidence="1">Single-pass membrane protein</topology>
    </subcellularLocation>
</comment>
<dbReference type="GO" id="GO:0015627">
    <property type="term" value="C:type II protein secretion system complex"/>
    <property type="evidence" value="ECO:0007669"/>
    <property type="project" value="InterPro"/>
</dbReference>
<accession>A0A0S1AYK7</accession>
<dbReference type="GO" id="GO:0005886">
    <property type="term" value="C:plasma membrane"/>
    <property type="evidence" value="ECO:0007669"/>
    <property type="project" value="UniProtKB-SubCell"/>
</dbReference>
<keyword evidence="3" id="KW-1003">Cell membrane</keyword>
<dbReference type="GO" id="GO:0015628">
    <property type="term" value="P:protein secretion by the type II secretion system"/>
    <property type="evidence" value="ECO:0007669"/>
    <property type="project" value="InterPro"/>
</dbReference>
<reference evidence="12 13" key="1">
    <citation type="journal article" date="2015" name="Genome Announc.">
        <title>Complete Genome Sequencing of Stenotrophomonas acidaminiphila ZAC14D2_NAIMI4_2, a Multidrug-Resistant Strain Isolated from Sediments of a Polluted River in Mexico, Uncovers New Antibiotic Resistance Genes and a Novel Class-II Lasso Peptide Biosynthesis Gene Cluster.</title>
        <authorList>
            <person name="Vinuesa P."/>
            <person name="Ochoa-Sanchez L.E."/>
        </authorList>
    </citation>
    <scope>NUCLEOTIDE SEQUENCE [LARGE SCALE GENOMIC DNA]</scope>
    <source>
        <strain evidence="12 13">ZAC14D2_NAIMI4_2</strain>
    </source>
</reference>